<evidence type="ECO:0000313" key="1">
    <source>
        <dbReference type="EMBL" id="CAA7395696.1"/>
    </source>
</evidence>
<organism evidence="1 2">
    <name type="scientific">Spirodela intermedia</name>
    <name type="common">Intermediate duckweed</name>
    <dbReference type="NCBI Taxonomy" id="51605"/>
    <lineage>
        <taxon>Eukaryota</taxon>
        <taxon>Viridiplantae</taxon>
        <taxon>Streptophyta</taxon>
        <taxon>Embryophyta</taxon>
        <taxon>Tracheophyta</taxon>
        <taxon>Spermatophyta</taxon>
        <taxon>Magnoliopsida</taxon>
        <taxon>Liliopsida</taxon>
        <taxon>Araceae</taxon>
        <taxon>Lemnoideae</taxon>
        <taxon>Spirodela</taxon>
    </lineage>
</organism>
<sequence length="28" mass="3537">MHLDRKYNVRQKKKKLDWEKTEIGLEHI</sequence>
<keyword evidence="2" id="KW-1185">Reference proteome</keyword>
<reference evidence="1" key="1">
    <citation type="submission" date="2020-02" db="EMBL/GenBank/DDBJ databases">
        <authorList>
            <person name="Scholz U."/>
            <person name="Mascher M."/>
            <person name="Fiebig A."/>
        </authorList>
    </citation>
    <scope>NUCLEOTIDE SEQUENCE</scope>
</reference>
<dbReference type="Proteomes" id="UP000663760">
    <property type="component" value="Chromosome 5"/>
</dbReference>
<dbReference type="EMBL" id="LR746268">
    <property type="protein sequence ID" value="CAA7395696.1"/>
    <property type="molecule type" value="Genomic_DNA"/>
</dbReference>
<proteinExistence type="predicted"/>
<dbReference type="AlphaFoldDB" id="A0A7I8KEN7"/>
<name>A0A7I8KEN7_SPIIN</name>
<protein>
    <submittedName>
        <fullName evidence="1">Uncharacterized protein</fullName>
    </submittedName>
</protein>
<accession>A0A7I8KEN7</accession>
<evidence type="ECO:0000313" key="2">
    <source>
        <dbReference type="Proteomes" id="UP000663760"/>
    </source>
</evidence>
<gene>
    <name evidence="1" type="ORF">SI8410_05006359</name>
</gene>